<proteinExistence type="predicted"/>
<feature type="repeat" description="Lumazine-binding" evidence="11">
    <location>
        <begin position="1"/>
        <end position="99"/>
    </location>
</feature>
<comment type="pathway">
    <text evidence="3">Cofactor biosynthesis; riboflavin biosynthesis; riboflavin from 2-hydroxy-3-oxobutyl phosphate and 5-amino-6-(D-ribitylamino)uracil: step 2/2.</text>
</comment>
<dbReference type="Proteomes" id="UP000223527">
    <property type="component" value="Unassembled WGS sequence"/>
</dbReference>
<evidence type="ECO:0000313" key="14">
    <source>
        <dbReference type="Proteomes" id="UP000223527"/>
    </source>
</evidence>
<dbReference type="NCBIfam" id="NF009566">
    <property type="entry name" value="PRK13020.1"/>
    <property type="match status" value="1"/>
</dbReference>
<evidence type="ECO:0000256" key="9">
    <source>
        <dbReference type="ARBA" id="ARBA00022737"/>
    </source>
</evidence>
<sequence>MFTGIITAQGQVAEIMPIGGGRDMRLVIATPEGWLEGAAIGASIACSGCCLTVVARDAARFTVEVSAETLAKTTLSRWAAGGTINLERALRMGDEMGGHVVSGHVDGVGEVVSATPENGSLRILVRLPPDLARFVAPKGSVTIEGVSLTVNEVRGDTFGVNLIPHTAQVTTLGGLSAGAPVNIEIDMLARYVARLRESEAGASRGGETKA</sequence>
<dbReference type="PROSITE" id="PS51177">
    <property type="entry name" value="LUMAZINE_BIND"/>
    <property type="match status" value="2"/>
</dbReference>
<evidence type="ECO:0000256" key="3">
    <source>
        <dbReference type="ARBA" id="ARBA00004887"/>
    </source>
</evidence>
<dbReference type="InterPro" id="IPR017938">
    <property type="entry name" value="Riboflavin_synthase-like_b-brl"/>
</dbReference>
<evidence type="ECO:0000256" key="5">
    <source>
        <dbReference type="ARBA" id="ARBA00012827"/>
    </source>
</evidence>
<dbReference type="Pfam" id="PF00677">
    <property type="entry name" value="Lum_binding"/>
    <property type="match status" value="2"/>
</dbReference>
<feature type="domain" description="Lumazine-binding" evidence="12">
    <location>
        <begin position="1"/>
        <end position="99"/>
    </location>
</feature>
<comment type="subunit">
    <text evidence="4">Homotrimer.</text>
</comment>
<evidence type="ECO:0000256" key="6">
    <source>
        <dbReference type="ARBA" id="ARBA00013950"/>
    </source>
</evidence>
<gene>
    <name evidence="13" type="ORF">CR162_07205</name>
</gene>
<name>A0A2C7AC49_9PROT</name>
<dbReference type="NCBIfam" id="TIGR00187">
    <property type="entry name" value="ribE"/>
    <property type="match status" value="1"/>
</dbReference>
<evidence type="ECO:0000256" key="4">
    <source>
        <dbReference type="ARBA" id="ARBA00011233"/>
    </source>
</evidence>
<comment type="catalytic activity">
    <reaction evidence="1">
        <text>2 6,7-dimethyl-8-(1-D-ribityl)lumazine + H(+) = 5-amino-6-(D-ribitylamino)uracil + riboflavin</text>
        <dbReference type="Rhea" id="RHEA:20772"/>
        <dbReference type="ChEBI" id="CHEBI:15378"/>
        <dbReference type="ChEBI" id="CHEBI:15934"/>
        <dbReference type="ChEBI" id="CHEBI:57986"/>
        <dbReference type="ChEBI" id="CHEBI:58201"/>
        <dbReference type="EC" id="2.5.1.9"/>
    </reaction>
</comment>
<accession>A0A2C7AC49</accession>
<dbReference type="InterPro" id="IPR026017">
    <property type="entry name" value="Lumazine-bd_dom"/>
</dbReference>
<dbReference type="SUPFAM" id="SSF63380">
    <property type="entry name" value="Riboflavin synthase domain-like"/>
    <property type="match status" value="2"/>
</dbReference>
<evidence type="ECO:0000256" key="2">
    <source>
        <dbReference type="ARBA" id="ARBA00002803"/>
    </source>
</evidence>
<feature type="repeat" description="Lumazine-binding" evidence="11">
    <location>
        <begin position="100"/>
        <end position="196"/>
    </location>
</feature>
<dbReference type="PIRSF" id="PIRSF000498">
    <property type="entry name" value="Riboflavin_syn_A"/>
    <property type="match status" value="1"/>
</dbReference>
<dbReference type="InterPro" id="IPR001783">
    <property type="entry name" value="Lumazine-bd"/>
</dbReference>
<dbReference type="RefSeq" id="WP_099094860.1">
    <property type="nucleotide sequence ID" value="NZ_PDNU01000008.1"/>
</dbReference>
<evidence type="ECO:0000256" key="1">
    <source>
        <dbReference type="ARBA" id="ARBA00000968"/>
    </source>
</evidence>
<dbReference type="NCBIfam" id="NF006767">
    <property type="entry name" value="PRK09289.1"/>
    <property type="match status" value="1"/>
</dbReference>
<keyword evidence="8" id="KW-0808">Transferase</keyword>
<feature type="domain" description="Lumazine-binding" evidence="12">
    <location>
        <begin position="100"/>
        <end position="196"/>
    </location>
</feature>
<dbReference type="GO" id="GO:0009231">
    <property type="term" value="P:riboflavin biosynthetic process"/>
    <property type="evidence" value="ECO:0007669"/>
    <property type="project" value="UniProtKB-KW"/>
</dbReference>
<dbReference type="FunFam" id="2.40.30.20:FF:000003">
    <property type="entry name" value="Riboflavin synthase, alpha subunit"/>
    <property type="match status" value="1"/>
</dbReference>
<evidence type="ECO:0000256" key="8">
    <source>
        <dbReference type="ARBA" id="ARBA00022679"/>
    </source>
</evidence>
<dbReference type="InterPro" id="IPR023366">
    <property type="entry name" value="ATP_synth_asu-like_sf"/>
</dbReference>
<keyword evidence="9" id="KW-0677">Repeat</keyword>
<evidence type="ECO:0000256" key="7">
    <source>
        <dbReference type="ARBA" id="ARBA00022619"/>
    </source>
</evidence>
<evidence type="ECO:0000256" key="11">
    <source>
        <dbReference type="PROSITE-ProRule" id="PRU00524"/>
    </source>
</evidence>
<dbReference type="AlphaFoldDB" id="A0A2C7AC49"/>
<dbReference type="CDD" id="cd00402">
    <property type="entry name" value="Riboflavin_synthase_like"/>
    <property type="match status" value="1"/>
</dbReference>
<dbReference type="PANTHER" id="PTHR21098:SF12">
    <property type="entry name" value="RIBOFLAVIN SYNTHASE"/>
    <property type="match status" value="1"/>
</dbReference>
<evidence type="ECO:0000259" key="12">
    <source>
        <dbReference type="PROSITE" id="PS51177"/>
    </source>
</evidence>
<comment type="function">
    <text evidence="2">Catalyzes the dismutation of two molecules of 6,7-dimethyl-8-ribityllumazine, resulting in the formation of riboflavin and 5-amino-6-(D-ribitylamino)uracil.</text>
</comment>
<reference evidence="13 14" key="1">
    <citation type="submission" date="2017-10" db="EMBL/GenBank/DDBJ databases">
        <authorList>
            <person name="Banno H."/>
            <person name="Chua N.-H."/>
        </authorList>
    </citation>
    <scope>NUCLEOTIDE SEQUENCE [LARGE SCALE GENOMIC DNA]</scope>
    <source>
        <strain evidence="13 14">YW11</strain>
    </source>
</reference>
<dbReference type="PANTHER" id="PTHR21098">
    <property type="entry name" value="RIBOFLAVIN SYNTHASE ALPHA CHAIN"/>
    <property type="match status" value="1"/>
</dbReference>
<dbReference type="OrthoDB" id="9788537at2"/>
<organism evidence="13 14">
    <name type="scientific">Teichococcus rhizosphaerae</name>
    <dbReference type="NCBI Taxonomy" id="1335062"/>
    <lineage>
        <taxon>Bacteria</taxon>
        <taxon>Pseudomonadati</taxon>
        <taxon>Pseudomonadota</taxon>
        <taxon>Alphaproteobacteria</taxon>
        <taxon>Acetobacterales</taxon>
        <taxon>Roseomonadaceae</taxon>
        <taxon>Roseomonas</taxon>
    </lineage>
</organism>
<dbReference type="EC" id="2.5.1.9" evidence="5 10"/>
<evidence type="ECO:0000256" key="10">
    <source>
        <dbReference type="NCBIfam" id="TIGR00187"/>
    </source>
</evidence>
<comment type="caution">
    <text evidence="13">The sequence shown here is derived from an EMBL/GenBank/DDBJ whole genome shotgun (WGS) entry which is preliminary data.</text>
</comment>
<protein>
    <recommendedName>
        <fullName evidence="6 10">Riboflavin synthase</fullName>
        <ecNumber evidence="5 10">2.5.1.9</ecNumber>
    </recommendedName>
</protein>
<dbReference type="EMBL" id="PDNU01000008">
    <property type="protein sequence ID" value="PHK95629.1"/>
    <property type="molecule type" value="Genomic_DNA"/>
</dbReference>
<dbReference type="GO" id="GO:0004746">
    <property type="term" value="F:riboflavin synthase activity"/>
    <property type="evidence" value="ECO:0007669"/>
    <property type="project" value="UniProtKB-UniRule"/>
</dbReference>
<evidence type="ECO:0000313" key="13">
    <source>
        <dbReference type="EMBL" id="PHK95629.1"/>
    </source>
</evidence>
<dbReference type="FunFam" id="2.40.30.20:FF:000004">
    <property type="entry name" value="Riboflavin synthase, alpha subunit"/>
    <property type="match status" value="1"/>
</dbReference>
<dbReference type="Gene3D" id="2.40.30.20">
    <property type="match status" value="2"/>
</dbReference>
<keyword evidence="14" id="KW-1185">Reference proteome</keyword>
<keyword evidence="7" id="KW-0686">Riboflavin biosynthesis</keyword>